<keyword evidence="2" id="KW-0966">Cell projection</keyword>
<dbReference type="InterPro" id="IPR036249">
    <property type="entry name" value="Thioredoxin-like_sf"/>
</dbReference>
<keyword evidence="2" id="KW-0969">Cilium</keyword>
<dbReference type="PANTHER" id="PTHR46135:SF3">
    <property type="entry name" value="NME_NM23 FAMILY MEMBER 8"/>
    <property type="match status" value="1"/>
</dbReference>
<evidence type="ECO:0000259" key="1">
    <source>
        <dbReference type="Pfam" id="PF00085"/>
    </source>
</evidence>
<name>A0A2J7ZZ51_9CHLO</name>
<gene>
    <name evidence="2" type="ORF">TSOC_008180</name>
</gene>
<dbReference type="Proteomes" id="UP000236333">
    <property type="component" value="Unassembled WGS sequence"/>
</dbReference>
<dbReference type="Pfam" id="PF00085">
    <property type="entry name" value="Thioredoxin"/>
    <property type="match status" value="1"/>
</dbReference>
<dbReference type="OrthoDB" id="10263751at2759"/>
<comment type="caution">
    <text evidence="2">The sequence shown here is derived from an EMBL/GenBank/DDBJ whole genome shotgun (WGS) entry which is preliminary data.</text>
</comment>
<dbReference type="Gene3D" id="3.40.30.10">
    <property type="entry name" value="Glutaredoxin"/>
    <property type="match status" value="1"/>
</dbReference>
<dbReference type="PANTHER" id="PTHR46135">
    <property type="entry name" value="NME/NM23 FAMILY MEMBER 8"/>
    <property type="match status" value="1"/>
</dbReference>
<reference evidence="2 3" key="1">
    <citation type="journal article" date="2017" name="Mol. Biol. Evol.">
        <title>The 4-celled Tetrabaena socialis nuclear genome reveals the essential components for genetic control of cell number at the origin of multicellularity in the volvocine lineage.</title>
        <authorList>
            <person name="Featherston J."/>
            <person name="Arakaki Y."/>
            <person name="Hanschen E.R."/>
            <person name="Ferris P.J."/>
            <person name="Michod R.E."/>
            <person name="Olson B.J.S.C."/>
            <person name="Nozaki H."/>
            <person name="Durand P.M."/>
        </authorList>
    </citation>
    <scope>NUCLEOTIDE SEQUENCE [LARGE SCALE GENOMIC DNA]</scope>
    <source>
        <strain evidence="2 3">NIES-571</strain>
    </source>
</reference>
<organism evidence="2 3">
    <name type="scientific">Tetrabaena socialis</name>
    <dbReference type="NCBI Taxonomy" id="47790"/>
    <lineage>
        <taxon>Eukaryota</taxon>
        <taxon>Viridiplantae</taxon>
        <taxon>Chlorophyta</taxon>
        <taxon>core chlorophytes</taxon>
        <taxon>Chlorophyceae</taxon>
        <taxon>CS clade</taxon>
        <taxon>Chlamydomonadales</taxon>
        <taxon>Tetrabaenaceae</taxon>
        <taxon>Tetrabaena</taxon>
    </lineage>
</organism>
<keyword evidence="2" id="KW-0282">Flagellum</keyword>
<dbReference type="InterPro" id="IPR051766">
    <property type="entry name" value="TXND_domain-containing"/>
</dbReference>
<dbReference type="AlphaFoldDB" id="A0A2J7ZZ51"/>
<dbReference type="InterPro" id="IPR013766">
    <property type="entry name" value="Thioredoxin_domain"/>
</dbReference>
<protein>
    <submittedName>
        <fullName evidence="2">Dynein light chain, flagellar outer arm</fullName>
    </submittedName>
</protein>
<feature type="domain" description="Thioredoxin" evidence="1">
    <location>
        <begin position="10"/>
        <end position="99"/>
    </location>
</feature>
<dbReference type="EMBL" id="PGGS01000297">
    <property type="protein sequence ID" value="PNH05551.1"/>
    <property type="molecule type" value="Genomic_DNA"/>
</dbReference>
<evidence type="ECO:0000313" key="3">
    <source>
        <dbReference type="Proteomes" id="UP000236333"/>
    </source>
</evidence>
<evidence type="ECO:0000313" key="2">
    <source>
        <dbReference type="EMBL" id="PNH05551.1"/>
    </source>
</evidence>
<sequence length="118" mass="13163">MAMAFVTDLTTEAQYKSEITDTPGTLQVIEVYQPWCGPSKAVQSTFKRLYFDLNDRPLKFYSAAADRLPFLKEYLGKCIPVFLFFKDGKQLEKVQGVQAPALNRLVLEHSAVKAAAGA</sequence>
<keyword evidence="3" id="KW-1185">Reference proteome</keyword>
<proteinExistence type="predicted"/>
<dbReference type="SUPFAM" id="SSF52833">
    <property type="entry name" value="Thioredoxin-like"/>
    <property type="match status" value="1"/>
</dbReference>
<accession>A0A2J7ZZ51</accession>